<comment type="caution">
    <text evidence="1">The sequence shown here is derived from an EMBL/GenBank/DDBJ whole genome shotgun (WGS) entry which is preliminary data.</text>
</comment>
<organism evidence="1 2">
    <name type="scientific">Candida africana</name>
    <dbReference type="NCBI Taxonomy" id="241526"/>
    <lineage>
        <taxon>Eukaryota</taxon>
        <taxon>Fungi</taxon>
        <taxon>Dikarya</taxon>
        <taxon>Ascomycota</taxon>
        <taxon>Saccharomycotina</taxon>
        <taxon>Pichiomycetes</taxon>
        <taxon>Debaryomycetaceae</taxon>
        <taxon>Candida/Lodderomyces clade</taxon>
        <taxon>Candida</taxon>
    </lineage>
</organism>
<feature type="non-terminal residue" evidence="1">
    <location>
        <position position="1"/>
    </location>
</feature>
<reference evidence="1" key="1">
    <citation type="submission" date="2020-12" db="EMBL/GenBank/DDBJ databases">
        <title>Draft Genome of Candida africana.</title>
        <authorList>
            <person name="Ayanbimpe G.M."/>
            <person name="Enweani I.B."/>
            <person name="Aguiyi J.C."/>
            <person name="Nnadi U.P."/>
            <person name="Izam Y."/>
            <person name="Ubani A."/>
            <person name="Ngene A.C."/>
        </authorList>
    </citation>
    <scope>NUCLEOTIDE SEQUENCE</scope>
    <source>
        <strain evidence="1">CEC4854</strain>
    </source>
</reference>
<sequence length="735" mass="81841">MSSVLRNQDNPPTISEVSSTTKENTDNSNSKQEEKEKEKEKEISSTIENPTFVDDEEDNNPFSHHGEGLTSFMTANSFNEGSNTKSDKRTTKENNNSSSNNNRGDNNDDDDDDSLLLYNTSNNNKSNNVSRVNPMLKSTREVFKTVNMNFESRVTKLLKPNTKIRIQITEAGNSNEGMSNLLKKYTVYTIKLINLEDPNNDILTRRRYSDFESLRDVLTKIFPLIVIPPIPPKNYFDFSMLNGLVGSNHENSSLSVAGSNGNSGGSGSGGGGAGGGAGSGSGNGSIITSPKTYSYINSTHLTKGKLIEHRKRLLTNFLNNCLEIKQIRSLEFFAKFLDPNANWGDEIALIQSQLPKSIYLLNPENGLKTDPIYSNLPNPSNKNTISFFKDNKKKLTKKTNKLLSNGSENHDIGVGGGGGSIGNGGNGVNGNGTNSQSQYIVNTSMLDDINKRIMENYIGLSNDYSKLGSTLNSFSLILAETTTTTTTGVLSATKKSNDNELNLIFDKIGQVFDRSYITINSLIGELETKFSEPLGEIVQYTSIIHYVAKYQSKKIKQKSMLDNEIKDKRKTLEDLLKIERESNRIENAINSQVKPKNGKYNLEQQQLSTVSPAPPPGPPPSSSSSSSSSSKFKFPSFKKITQYVSEIIDQNPEVTRKQKITNLQEKIQILEKCQNIMLADLSFITDEVNKNIQSFQKRQLKMIYKILLLYNKQLIGWAKKNIDIWEEVRDEIAKM</sequence>
<evidence type="ECO:0000313" key="2">
    <source>
        <dbReference type="Proteomes" id="UP000742417"/>
    </source>
</evidence>
<dbReference type="EMBL" id="JAENJO010000004">
    <property type="protein sequence ID" value="KAG8203085.1"/>
    <property type="molecule type" value="Genomic_DNA"/>
</dbReference>
<accession>A0ACB7FPE0</accession>
<evidence type="ECO:0000313" key="1">
    <source>
        <dbReference type="EMBL" id="KAG8203085.1"/>
    </source>
</evidence>
<name>A0ACB7FPE0_9ASCO</name>
<proteinExistence type="predicted"/>
<gene>
    <name evidence="1" type="primary">ATG20</name>
    <name evidence="1" type="ORF">GWM34_02029</name>
</gene>
<protein>
    <submittedName>
        <fullName evidence="1">ATG20</fullName>
    </submittedName>
</protein>
<dbReference type="Proteomes" id="UP000742417">
    <property type="component" value="Unassembled WGS sequence"/>
</dbReference>
<keyword evidence="2" id="KW-1185">Reference proteome</keyword>